<dbReference type="EMBL" id="AP012050">
    <property type="protein sequence ID" value="BAM46401.1"/>
    <property type="molecule type" value="Genomic_DNA"/>
</dbReference>
<feature type="region of interest" description="Disordered" evidence="1">
    <location>
        <begin position="28"/>
        <end position="58"/>
    </location>
</feature>
<dbReference type="STRING" id="698758.AXY_02690"/>
<dbReference type="OrthoDB" id="54751at2"/>
<name>K0J1P6_AMPXN</name>
<dbReference type="KEGG" id="axl:AXY_02690"/>
<dbReference type="HOGENOM" id="CLU_021021_1_1_9"/>
<dbReference type="PANTHER" id="PTHR43649">
    <property type="entry name" value="ARABINOSE-BINDING PROTEIN-RELATED"/>
    <property type="match status" value="1"/>
</dbReference>
<dbReference type="eggNOG" id="COG1653">
    <property type="taxonomic scope" value="Bacteria"/>
</dbReference>
<dbReference type="PROSITE" id="PS51257">
    <property type="entry name" value="PROKAR_LIPOPROTEIN"/>
    <property type="match status" value="1"/>
</dbReference>
<dbReference type="PATRIC" id="fig|698758.3.peg.271"/>
<evidence type="ECO:0000313" key="4">
    <source>
        <dbReference type="Proteomes" id="UP000006294"/>
    </source>
</evidence>
<dbReference type="InterPro" id="IPR006059">
    <property type="entry name" value="SBP"/>
</dbReference>
<dbReference type="Gene3D" id="3.40.190.10">
    <property type="entry name" value="Periplasmic binding protein-like II"/>
    <property type="match status" value="2"/>
</dbReference>
<dbReference type="PANTHER" id="PTHR43649:SF12">
    <property type="entry name" value="DIACETYLCHITOBIOSE BINDING PROTEIN DASA"/>
    <property type="match status" value="1"/>
</dbReference>
<feature type="chain" id="PRO_5003835104" evidence="2">
    <location>
        <begin position="24"/>
        <end position="578"/>
    </location>
</feature>
<protein>
    <submittedName>
        <fullName evidence="3">Putative ABC transporter substrate-binding protein</fullName>
    </submittedName>
</protein>
<keyword evidence="2" id="KW-0732">Signal</keyword>
<dbReference type="InterPro" id="IPR050490">
    <property type="entry name" value="Bact_solute-bd_prot1"/>
</dbReference>
<dbReference type="AlphaFoldDB" id="K0J1P6"/>
<gene>
    <name evidence="3" type="ordered locus">AXY_02690</name>
</gene>
<dbReference type="Pfam" id="PF13416">
    <property type="entry name" value="SBP_bac_8"/>
    <property type="match status" value="1"/>
</dbReference>
<feature type="compositionally biased region" description="Basic and acidic residues" evidence="1">
    <location>
        <begin position="40"/>
        <end position="49"/>
    </location>
</feature>
<dbReference type="Proteomes" id="UP000006294">
    <property type="component" value="Chromosome"/>
</dbReference>
<evidence type="ECO:0000256" key="2">
    <source>
        <dbReference type="SAM" id="SignalP"/>
    </source>
</evidence>
<evidence type="ECO:0000313" key="3">
    <source>
        <dbReference type="EMBL" id="BAM46401.1"/>
    </source>
</evidence>
<organism evidence="3 4">
    <name type="scientific">Amphibacillus xylanus (strain ATCC 51415 / DSM 6626 / JCM 7361 / LMG 17667 / NBRC 15112 / Ep01)</name>
    <dbReference type="NCBI Taxonomy" id="698758"/>
    <lineage>
        <taxon>Bacteria</taxon>
        <taxon>Bacillati</taxon>
        <taxon>Bacillota</taxon>
        <taxon>Bacilli</taxon>
        <taxon>Bacillales</taxon>
        <taxon>Bacillaceae</taxon>
        <taxon>Amphibacillus</taxon>
    </lineage>
</organism>
<reference evidence="3 4" key="1">
    <citation type="submission" date="2011-01" db="EMBL/GenBank/DDBJ databases">
        <title>Whole genome sequence of Amphibacillus xylinus NBRC 15112.</title>
        <authorList>
            <person name="Nakazawa H."/>
            <person name="Katano Y."/>
            <person name="Nakamura S."/>
            <person name="Sasagawa M."/>
            <person name="Fukada J."/>
            <person name="Arai T."/>
            <person name="Sasakura N."/>
            <person name="Mochizuki D."/>
            <person name="Hosoyama A."/>
            <person name="Harada K."/>
            <person name="Horikawa H."/>
            <person name="Kato Y."/>
            <person name="Harada T."/>
            <person name="Sasaki K."/>
            <person name="Sekiguchi M."/>
            <person name="Hodoyama M."/>
            <person name="Nishiko R."/>
            <person name="Narita H."/>
            <person name="Hanamaki A."/>
            <person name="Hata C."/>
            <person name="Konno Y."/>
            <person name="Niimura Y."/>
            <person name="Yamazaki S."/>
            <person name="Fujita N."/>
        </authorList>
    </citation>
    <scope>NUCLEOTIDE SEQUENCE [LARGE SCALE GENOMIC DNA]</scope>
    <source>
        <strain evidence="4">ATCC 51415 / DSM 6626 / JCM 7361 / LMG 17667 / NBRC 15112 / Ep01</strain>
    </source>
</reference>
<proteinExistence type="predicted"/>
<feature type="signal peptide" evidence="2">
    <location>
        <begin position="1"/>
        <end position="23"/>
    </location>
</feature>
<dbReference type="RefSeq" id="WP_015009007.1">
    <property type="nucleotide sequence ID" value="NC_018704.1"/>
</dbReference>
<evidence type="ECO:0000256" key="1">
    <source>
        <dbReference type="SAM" id="MobiDB-lite"/>
    </source>
</evidence>
<dbReference type="SUPFAM" id="SSF53850">
    <property type="entry name" value="Periplasmic binding protein-like II"/>
    <property type="match status" value="1"/>
</dbReference>
<accession>K0J1P6</accession>
<sequence length="578" mass="65713">MFKKKSLLLLLIIGLLVFFVACGDDSDNKVSTDDEPGTAETKDDETKDDGAEDEGLGYTTDPQVEYHYFVGATGQDINTKDTFLGQKFLEETGVSFQVEYLVGDLMEKLGVMVAGGTYPDLIVPDHGIEMMLDAGAFIPLNDLLEEHGPNLLEVYGPYLDRITMTDGNIYYLPFGVNVNEYIPDPNINQGAFWVQRDVLRVNDYPKITTVDELFELITAYADENPQIDGMNTIPFTGLTYDTNWFTFSNIPNHLAGFPNDGGVQVDMETHEATVYGDSDVAYEWLKKLNELNAEGYLDQEMFVMNLDDFLAKVSSGRVLSFFAYGWQFGSARTALEELDEPYREFVPLPIVIEEGIEDQYLDPPAFVQNRGVGISVNADNPERIIQFLDNLVREENQKLISWGNEGEHHEVDENGMFYRTEEQVELVADQDFRLEYGMTTFEWDWPRLQGSLKDGNALLPSAQPAVAALEYDEYDKEVLGAYGVETYSQLFAEPQDRPWYPAWSANVPAGSEPALFDEKAQEVTKRHYPRIVLADPADFEKEWNDFKDAYRSIEYLDEYEAFFTETVKNRVNGIWQFD</sequence>
<keyword evidence="4" id="KW-1185">Reference proteome</keyword>